<accession>A0A0V0GJY0</accession>
<reference evidence="2" key="1">
    <citation type="submission" date="2015-12" db="EMBL/GenBank/DDBJ databases">
        <title>Gene expression during late stages of embryo sac development: a critical building block for successful pollen-pistil interactions.</title>
        <authorList>
            <person name="Liu Y."/>
            <person name="Joly V."/>
            <person name="Sabar M."/>
            <person name="Matton D.P."/>
        </authorList>
    </citation>
    <scope>NUCLEOTIDE SEQUENCE</scope>
</reference>
<dbReference type="AlphaFoldDB" id="A0A0V0GJY0"/>
<keyword evidence="1" id="KW-1133">Transmembrane helix</keyword>
<keyword evidence="1" id="KW-0812">Transmembrane</keyword>
<keyword evidence="1" id="KW-0472">Membrane</keyword>
<evidence type="ECO:0000256" key="1">
    <source>
        <dbReference type="SAM" id="Phobius"/>
    </source>
</evidence>
<feature type="transmembrane region" description="Helical" evidence="1">
    <location>
        <begin position="12"/>
        <end position="44"/>
    </location>
</feature>
<dbReference type="EMBL" id="GEDG01036750">
    <property type="protein sequence ID" value="JAP08527.1"/>
    <property type="molecule type" value="Transcribed_RNA"/>
</dbReference>
<organism evidence="2">
    <name type="scientific">Solanum chacoense</name>
    <name type="common">Chaco potato</name>
    <dbReference type="NCBI Taxonomy" id="4108"/>
    <lineage>
        <taxon>Eukaryota</taxon>
        <taxon>Viridiplantae</taxon>
        <taxon>Streptophyta</taxon>
        <taxon>Embryophyta</taxon>
        <taxon>Tracheophyta</taxon>
        <taxon>Spermatophyta</taxon>
        <taxon>Magnoliopsida</taxon>
        <taxon>eudicotyledons</taxon>
        <taxon>Gunneridae</taxon>
        <taxon>Pentapetalae</taxon>
        <taxon>asterids</taxon>
        <taxon>lamiids</taxon>
        <taxon>Solanales</taxon>
        <taxon>Solanaceae</taxon>
        <taxon>Solanoideae</taxon>
        <taxon>Solaneae</taxon>
        <taxon>Solanum</taxon>
    </lineage>
</organism>
<sequence length="66" mass="8056">MNFFLTHYFIRVLFVAPCTSLIVLSCCSFCFVTIYCFLCFRYFFYWTALNSFSLRPKAYWKQPLYL</sequence>
<proteinExistence type="predicted"/>
<evidence type="ECO:0000313" key="2">
    <source>
        <dbReference type="EMBL" id="JAP08527.1"/>
    </source>
</evidence>
<name>A0A0V0GJY0_SOLCH</name>
<protein>
    <submittedName>
        <fullName evidence="2">Putative ovule protein</fullName>
    </submittedName>
</protein>